<keyword evidence="5 6" id="KW-0804">Transcription</keyword>
<dbReference type="InterPro" id="IPR026564">
    <property type="entry name" value="Transcrip_reg_TACO1-like_dom3"/>
</dbReference>
<evidence type="ECO:0000259" key="7">
    <source>
        <dbReference type="Pfam" id="PF01709"/>
    </source>
</evidence>
<dbReference type="InterPro" id="IPR002876">
    <property type="entry name" value="Transcrip_reg_TACO1-like"/>
</dbReference>
<dbReference type="GO" id="GO:0005829">
    <property type="term" value="C:cytosol"/>
    <property type="evidence" value="ECO:0007669"/>
    <property type="project" value="TreeGrafter"/>
</dbReference>
<dbReference type="InterPro" id="IPR017856">
    <property type="entry name" value="Integrase-like_N"/>
</dbReference>
<keyword evidence="3 6" id="KW-0805">Transcription regulation</keyword>
<evidence type="ECO:0000313" key="9">
    <source>
        <dbReference type="EMBL" id="PIP29242.1"/>
    </source>
</evidence>
<dbReference type="HAMAP" id="MF_00693">
    <property type="entry name" value="Transcrip_reg_TACO1"/>
    <property type="match status" value="1"/>
</dbReference>
<dbReference type="InterPro" id="IPR029072">
    <property type="entry name" value="YebC-like"/>
</dbReference>
<dbReference type="InterPro" id="IPR049083">
    <property type="entry name" value="TACO1_YebC_N"/>
</dbReference>
<evidence type="ECO:0000256" key="5">
    <source>
        <dbReference type="ARBA" id="ARBA00023163"/>
    </source>
</evidence>
<dbReference type="PANTHER" id="PTHR12532">
    <property type="entry name" value="TRANSLATIONAL ACTIVATOR OF CYTOCHROME C OXIDASE 1"/>
    <property type="match status" value="1"/>
</dbReference>
<evidence type="ECO:0000256" key="3">
    <source>
        <dbReference type="ARBA" id="ARBA00023015"/>
    </source>
</evidence>
<proteinExistence type="inferred from homology"/>
<keyword evidence="2 6" id="KW-0963">Cytoplasm</keyword>
<evidence type="ECO:0000256" key="1">
    <source>
        <dbReference type="ARBA" id="ARBA00008724"/>
    </source>
</evidence>
<evidence type="ECO:0000313" key="10">
    <source>
        <dbReference type="Proteomes" id="UP000231235"/>
    </source>
</evidence>
<accession>A0A2G9Z7W2</accession>
<dbReference type="NCBIfam" id="NF009044">
    <property type="entry name" value="PRK12378.1"/>
    <property type="match status" value="1"/>
</dbReference>
<comment type="subcellular location">
    <subcellularLocation>
        <location evidence="6">Cytoplasm</location>
    </subcellularLocation>
</comment>
<dbReference type="GO" id="GO:0006355">
    <property type="term" value="P:regulation of DNA-templated transcription"/>
    <property type="evidence" value="ECO:0007669"/>
    <property type="project" value="UniProtKB-UniRule"/>
</dbReference>
<dbReference type="NCBIfam" id="TIGR01033">
    <property type="entry name" value="YebC/PmpR family DNA-binding transcriptional regulator"/>
    <property type="match status" value="1"/>
</dbReference>
<dbReference type="InterPro" id="IPR048300">
    <property type="entry name" value="TACO1_YebC-like_2nd/3rd_dom"/>
</dbReference>
<dbReference type="AlphaFoldDB" id="A0A2G9Z7W2"/>
<dbReference type="NCBIfam" id="NF001030">
    <property type="entry name" value="PRK00110.1"/>
    <property type="match status" value="1"/>
</dbReference>
<sequence length="275" mass="30204">MIGLIVSNINFINKRCRSLFNHQTMSGHSKWATIKRTKESKDAQRGNIFTKLGNTITVAVKEGGTDPEANFKLRLAIERAKAVNMPKDNIERAIKRGTGELKGAVIEDLTYGALLPGQVAVIIKCLSDNKNRALADIKTAITKNGGQFVDLHSVSWQFENKGVIRINVQGTINPGLVKQGGADREQGDLEMKIIDSGAEDYIKDEDGFTIYTRPEELKAVKEKLENSGVKINSAGLEMVAKDPKDIDNETLAKVAKILGSLDELDEVSDYYTNLA</sequence>
<dbReference type="PANTHER" id="PTHR12532:SF6">
    <property type="entry name" value="TRANSCRIPTIONAL REGULATORY PROTEIN YEBC-RELATED"/>
    <property type="match status" value="1"/>
</dbReference>
<dbReference type="Pfam" id="PF20772">
    <property type="entry name" value="TACO1_YebC_N"/>
    <property type="match status" value="1"/>
</dbReference>
<dbReference type="Pfam" id="PF01709">
    <property type="entry name" value="Transcrip_reg"/>
    <property type="match status" value="1"/>
</dbReference>
<dbReference type="SUPFAM" id="SSF75625">
    <property type="entry name" value="YebC-like"/>
    <property type="match status" value="1"/>
</dbReference>
<evidence type="ECO:0000259" key="8">
    <source>
        <dbReference type="Pfam" id="PF20772"/>
    </source>
</evidence>
<comment type="similarity">
    <text evidence="1 6">Belongs to the TACO1 family.</text>
</comment>
<dbReference type="FunFam" id="1.10.10.200:FF:000002">
    <property type="entry name" value="Probable transcriptional regulatory protein CLM62_37755"/>
    <property type="match status" value="1"/>
</dbReference>
<keyword evidence="4 6" id="KW-0238">DNA-binding</keyword>
<dbReference type="Gene3D" id="3.30.70.980">
    <property type="match status" value="2"/>
</dbReference>
<dbReference type="EMBL" id="PCRX01000001">
    <property type="protein sequence ID" value="PIP29242.1"/>
    <property type="molecule type" value="Genomic_DNA"/>
</dbReference>
<dbReference type="Proteomes" id="UP000231235">
    <property type="component" value="Unassembled WGS sequence"/>
</dbReference>
<comment type="caution">
    <text evidence="9">The sequence shown here is derived from an EMBL/GenBank/DDBJ whole genome shotgun (WGS) entry which is preliminary data.</text>
</comment>
<name>A0A2G9Z7W2_9BACT</name>
<evidence type="ECO:0000256" key="6">
    <source>
        <dbReference type="HAMAP-Rule" id="MF_00693"/>
    </source>
</evidence>
<organism evidence="9 10">
    <name type="scientific">Candidatus Kuenenbacteria bacterium CG23_combo_of_CG06-09_8_20_14_all_39_39</name>
    <dbReference type="NCBI Taxonomy" id="1974623"/>
    <lineage>
        <taxon>Bacteria</taxon>
        <taxon>Candidatus Kueneniibacteriota</taxon>
    </lineage>
</organism>
<protein>
    <recommendedName>
        <fullName evidence="6">Probable transcriptional regulatory protein COX28_00045</fullName>
    </recommendedName>
</protein>
<evidence type="ECO:0000256" key="4">
    <source>
        <dbReference type="ARBA" id="ARBA00023125"/>
    </source>
</evidence>
<gene>
    <name evidence="9" type="ORF">COX28_00045</name>
</gene>
<dbReference type="Gene3D" id="1.10.10.200">
    <property type="match status" value="1"/>
</dbReference>
<reference evidence="9 10" key="1">
    <citation type="submission" date="2017-09" db="EMBL/GenBank/DDBJ databases">
        <title>Depth-based differentiation of microbial function through sediment-hosted aquifers and enrichment of novel symbionts in the deep terrestrial subsurface.</title>
        <authorList>
            <person name="Probst A.J."/>
            <person name="Ladd B."/>
            <person name="Jarett J.K."/>
            <person name="Geller-Mcgrath D.E."/>
            <person name="Sieber C.M."/>
            <person name="Emerson J.B."/>
            <person name="Anantharaman K."/>
            <person name="Thomas B.C."/>
            <person name="Malmstrom R."/>
            <person name="Stieglmeier M."/>
            <person name="Klingl A."/>
            <person name="Woyke T."/>
            <person name="Ryan C.M."/>
            <person name="Banfield J.F."/>
        </authorList>
    </citation>
    <scope>NUCLEOTIDE SEQUENCE [LARGE SCALE GENOMIC DNA]</scope>
    <source>
        <strain evidence="9">CG23_combo_of_CG06-09_8_20_14_all_39_39</strain>
    </source>
</reference>
<feature type="domain" description="TACO1/YebC-like N-terminal" evidence="8">
    <location>
        <begin position="29"/>
        <end position="100"/>
    </location>
</feature>
<feature type="domain" description="TACO1/YebC-like second and third" evidence="7">
    <location>
        <begin position="107"/>
        <end position="274"/>
    </location>
</feature>
<dbReference type="GO" id="GO:0003677">
    <property type="term" value="F:DNA binding"/>
    <property type="evidence" value="ECO:0007669"/>
    <property type="project" value="UniProtKB-UniRule"/>
</dbReference>
<evidence type="ECO:0000256" key="2">
    <source>
        <dbReference type="ARBA" id="ARBA00022490"/>
    </source>
</evidence>